<evidence type="ECO:0000313" key="3">
    <source>
        <dbReference type="Proteomes" id="UP000477782"/>
    </source>
</evidence>
<reference evidence="2 3" key="1">
    <citation type="submission" date="2020-02" db="EMBL/GenBank/DDBJ databases">
        <authorList>
            <person name="Chen W.-M."/>
        </authorList>
    </citation>
    <scope>NUCLEOTIDE SEQUENCE [LARGE SCALE GENOMIC DNA]</scope>
    <source>
        <strain evidence="2 3">KMS-5</strain>
    </source>
</reference>
<feature type="region of interest" description="Disordered" evidence="1">
    <location>
        <begin position="42"/>
        <end position="63"/>
    </location>
</feature>
<accession>A0A6M0QQ12</accession>
<evidence type="ECO:0000313" key="2">
    <source>
        <dbReference type="EMBL" id="NEY89426.1"/>
    </source>
</evidence>
<gene>
    <name evidence="2" type="ORF">G4Z14_03880</name>
</gene>
<name>A0A6M0QQ12_9RHOB</name>
<keyword evidence="3" id="KW-1185">Reference proteome</keyword>
<evidence type="ECO:0000256" key="1">
    <source>
        <dbReference type="SAM" id="MobiDB-lite"/>
    </source>
</evidence>
<organism evidence="2 3">
    <name type="scientific">Tabrizicola oligotrophica</name>
    <dbReference type="NCBI Taxonomy" id="2710650"/>
    <lineage>
        <taxon>Bacteria</taxon>
        <taxon>Pseudomonadati</taxon>
        <taxon>Pseudomonadota</taxon>
        <taxon>Alphaproteobacteria</taxon>
        <taxon>Rhodobacterales</taxon>
        <taxon>Paracoccaceae</taxon>
        <taxon>Tabrizicola</taxon>
    </lineage>
</organism>
<dbReference type="RefSeq" id="WP_164623424.1">
    <property type="nucleotide sequence ID" value="NZ_JAAIVJ010000001.1"/>
</dbReference>
<protein>
    <submittedName>
        <fullName evidence="2">Host attachment protein</fullName>
    </submittedName>
</protein>
<dbReference type="Pfam" id="PF10116">
    <property type="entry name" value="Host_attach"/>
    <property type="match status" value="1"/>
</dbReference>
<dbReference type="AlphaFoldDB" id="A0A6M0QQ12"/>
<dbReference type="EMBL" id="JAAIVJ010000001">
    <property type="protein sequence ID" value="NEY89426.1"/>
    <property type="molecule type" value="Genomic_DNA"/>
</dbReference>
<comment type="caution">
    <text evidence="2">The sequence shown here is derived from an EMBL/GenBank/DDBJ whole genome shotgun (WGS) entry which is preliminary data.</text>
</comment>
<sequence length="144" mass="15177">MTRRTTLYLLTSEGEFSIYVGPGPGELQKLAHRTAESLGDVERAFSGEGSQSHSGPGGASFVVGNEASDREALGRAAMARHAVAAVERVWPVAKADALVIAAGPKMLGALRDALPKALAAKVTTELRKDLMNLPESELAWHLTA</sequence>
<dbReference type="InterPro" id="IPR019291">
    <property type="entry name" value="Host_attachment_protein"/>
</dbReference>
<proteinExistence type="predicted"/>
<dbReference type="Proteomes" id="UP000477782">
    <property type="component" value="Unassembled WGS sequence"/>
</dbReference>